<evidence type="ECO:0000256" key="1">
    <source>
        <dbReference type="SAM" id="MobiDB-lite"/>
    </source>
</evidence>
<comment type="caution">
    <text evidence="2">The sequence shown here is derived from an EMBL/GenBank/DDBJ whole genome shotgun (WGS) entry which is preliminary data.</text>
</comment>
<feature type="compositionally biased region" description="Low complexity" evidence="1">
    <location>
        <begin position="104"/>
        <end position="118"/>
    </location>
</feature>
<gene>
    <name evidence="2" type="ORF">niasHT_026350</name>
</gene>
<dbReference type="Proteomes" id="UP001620626">
    <property type="component" value="Unassembled WGS sequence"/>
</dbReference>
<protein>
    <submittedName>
        <fullName evidence="2">Uncharacterized protein</fullName>
    </submittedName>
</protein>
<accession>A0ABD2K1N7</accession>
<proteinExistence type="predicted"/>
<organism evidence="2 3">
    <name type="scientific">Heterodera trifolii</name>
    <dbReference type="NCBI Taxonomy" id="157864"/>
    <lineage>
        <taxon>Eukaryota</taxon>
        <taxon>Metazoa</taxon>
        <taxon>Ecdysozoa</taxon>
        <taxon>Nematoda</taxon>
        <taxon>Chromadorea</taxon>
        <taxon>Rhabditida</taxon>
        <taxon>Tylenchina</taxon>
        <taxon>Tylenchomorpha</taxon>
        <taxon>Tylenchoidea</taxon>
        <taxon>Heteroderidae</taxon>
        <taxon>Heteroderinae</taxon>
        <taxon>Heterodera</taxon>
    </lineage>
</organism>
<sequence>MLLRKRRAENLDFLSRLCLRTLHLKGDRNVHFSAAALSNYGANRTYAYRGLLSITVEQHLFTRHRVRLRHPFLPCVVQAGGNNHCYFYPLELVRVCQSPSSGPNNDNNNNNNNNNNNDNVDESTGESATLVGSSSSASEAF</sequence>
<dbReference type="AlphaFoldDB" id="A0ABD2K1N7"/>
<evidence type="ECO:0000313" key="2">
    <source>
        <dbReference type="EMBL" id="KAL3096593.1"/>
    </source>
</evidence>
<dbReference type="InterPro" id="IPR036085">
    <property type="entry name" value="PAZ_dom_sf"/>
</dbReference>
<name>A0ABD2K1N7_9BILA</name>
<dbReference type="Gene3D" id="2.170.260.10">
    <property type="entry name" value="paz domain"/>
    <property type="match status" value="1"/>
</dbReference>
<evidence type="ECO:0000313" key="3">
    <source>
        <dbReference type="Proteomes" id="UP001620626"/>
    </source>
</evidence>
<keyword evidence="3" id="KW-1185">Reference proteome</keyword>
<dbReference type="SUPFAM" id="SSF101690">
    <property type="entry name" value="PAZ domain"/>
    <property type="match status" value="1"/>
</dbReference>
<feature type="region of interest" description="Disordered" evidence="1">
    <location>
        <begin position="98"/>
        <end position="141"/>
    </location>
</feature>
<reference evidence="2 3" key="1">
    <citation type="submission" date="2024-10" db="EMBL/GenBank/DDBJ databases">
        <authorList>
            <person name="Kim D."/>
        </authorList>
    </citation>
    <scope>NUCLEOTIDE SEQUENCE [LARGE SCALE GENOMIC DNA]</scope>
    <source>
        <strain evidence="2">BH-2024</strain>
    </source>
</reference>
<dbReference type="EMBL" id="JBICBT010000857">
    <property type="protein sequence ID" value="KAL3096593.1"/>
    <property type="molecule type" value="Genomic_DNA"/>
</dbReference>